<dbReference type="EMBL" id="JABEPQ010000001">
    <property type="protein sequence ID" value="NNM45145.1"/>
    <property type="molecule type" value="Genomic_DNA"/>
</dbReference>
<feature type="chain" id="PRO_5038864448" description="PknH-like extracellular domain-containing protein" evidence="1">
    <location>
        <begin position="29"/>
        <end position="423"/>
    </location>
</feature>
<comment type="caution">
    <text evidence="2">The sequence shown here is derived from an EMBL/GenBank/DDBJ whole genome shotgun (WGS) entry which is preliminary data.</text>
</comment>
<keyword evidence="1" id="KW-0732">Signal</keyword>
<evidence type="ECO:0000313" key="2">
    <source>
        <dbReference type="EMBL" id="NNM45145.1"/>
    </source>
</evidence>
<feature type="signal peptide" evidence="1">
    <location>
        <begin position="1"/>
        <end position="28"/>
    </location>
</feature>
<protein>
    <recommendedName>
        <fullName evidence="4">PknH-like extracellular domain-containing protein</fullName>
    </recommendedName>
</protein>
<evidence type="ECO:0000256" key="1">
    <source>
        <dbReference type="SAM" id="SignalP"/>
    </source>
</evidence>
<evidence type="ECO:0000313" key="3">
    <source>
        <dbReference type="Proteomes" id="UP000588586"/>
    </source>
</evidence>
<reference evidence="2 3" key="1">
    <citation type="submission" date="2020-04" db="EMBL/GenBank/DDBJ databases">
        <title>Knoellia sp. isolate from air conditioner.</title>
        <authorList>
            <person name="Chea S."/>
            <person name="Kim D.-U."/>
        </authorList>
    </citation>
    <scope>NUCLEOTIDE SEQUENCE [LARGE SCALE GENOMIC DNA]</scope>
    <source>
        <strain evidence="2 3">DB2414S</strain>
    </source>
</reference>
<organism evidence="2 3">
    <name type="scientific">Knoellia koreensis</name>
    <dbReference type="NCBI Taxonomy" id="2730921"/>
    <lineage>
        <taxon>Bacteria</taxon>
        <taxon>Bacillati</taxon>
        <taxon>Actinomycetota</taxon>
        <taxon>Actinomycetes</taxon>
        <taxon>Micrococcales</taxon>
        <taxon>Intrasporangiaceae</taxon>
        <taxon>Knoellia</taxon>
    </lineage>
</organism>
<accession>A0A849HB36</accession>
<dbReference type="RefSeq" id="WP_171242208.1">
    <property type="nucleotide sequence ID" value="NZ_JABEPQ010000001.1"/>
</dbReference>
<keyword evidence="3" id="KW-1185">Reference proteome</keyword>
<evidence type="ECO:0008006" key="4">
    <source>
        <dbReference type="Google" id="ProtNLM"/>
    </source>
</evidence>
<sequence>MTSTFLPRRSVRAIPLALVGVLVLTACSGQPDVTRTSTSTPKPTTAAYPQPTVRLDRDQARVVAWLGLRMADGDLNPKQQSGFDSVSLCSSDGGFSPSDARSWLVQSEALQYSTPDAPVQGEVKGVARSVSAVMLLDPSPSAAKFMDERIQAWQKCKDQGDLKRTAIKVSAPGSSATMGQLEQADGDAITRYQAITAARVQNVVVLCSALGPSSKAVQTSATGCVADAARAVPVVADPAGSRGLLAAKALLARVTGKGWTTRPAHAPSSACPRSDRPTFAPARAAALWVERSVKQKGVTGAPEPVGVVDLELAPDAAAAKARATGIRKVMAACSGRFTKKYPTMSVPGEVLPVKTADLGDGGFILVWRLNWPGQKPEYLAEAVFSSGAAVVQASGFGGKSATDVQRDVAELARAVSRHAAQTG</sequence>
<gene>
    <name evidence="2" type="ORF">HJG52_03895</name>
</gene>
<name>A0A849HB36_9MICO</name>
<dbReference type="Proteomes" id="UP000588586">
    <property type="component" value="Unassembled WGS sequence"/>
</dbReference>
<proteinExistence type="predicted"/>
<dbReference type="AlphaFoldDB" id="A0A849HB36"/>